<evidence type="ECO:0000256" key="3">
    <source>
        <dbReference type="ARBA" id="ARBA00023235"/>
    </source>
</evidence>
<evidence type="ECO:0000256" key="7">
    <source>
        <dbReference type="RuleBase" id="RU003792"/>
    </source>
</evidence>
<dbReference type="Proteomes" id="UP000186895">
    <property type="component" value="Unassembled WGS sequence"/>
</dbReference>
<evidence type="ECO:0000259" key="8">
    <source>
        <dbReference type="Pfam" id="PF01416"/>
    </source>
</evidence>
<dbReference type="Pfam" id="PF01416">
    <property type="entry name" value="PseudoU_synth_1"/>
    <property type="match status" value="2"/>
</dbReference>
<comment type="function">
    <text evidence="4">Formation of pseudouridine at positions 38, 39 and 40 in the anticodon stem and loop of transfer RNAs.</text>
</comment>
<dbReference type="CDD" id="cd02570">
    <property type="entry name" value="PseudoU_synth_EcTruA"/>
    <property type="match status" value="1"/>
</dbReference>
<evidence type="ECO:0000256" key="4">
    <source>
        <dbReference type="HAMAP-Rule" id="MF_00171"/>
    </source>
</evidence>
<dbReference type="Gene3D" id="3.30.70.580">
    <property type="entry name" value="Pseudouridine synthase I, catalytic domain, N-terminal subdomain"/>
    <property type="match status" value="1"/>
</dbReference>
<comment type="subunit">
    <text evidence="4">Homodimer.</text>
</comment>
<evidence type="ECO:0000256" key="6">
    <source>
        <dbReference type="PIRSR" id="PIRSR001430-2"/>
    </source>
</evidence>
<dbReference type="FunFam" id="3.30.70.580:FF:000001">
    <property type="entry name" value="tRNA pseudouridine synthase A"/>
    <property type="match status" value="1"/>
</dbReference>
<comment type="similarity">
    <text evidence="1 4 7">Belongs to the tRNA pseudouridine synthase TruA family.</text>
</comment>
<comment type="catalytic activity">
    <reaction evidence="4 7">
        <text>uridine(38/39/40) in tRNA = pseudouridine(38/39/40) in tRNA</text>
        <dbReference type="Rhea" id="RHEA:22376"/>
        <dbReference type="Rhea" id="RHEA-COMP:10085"/>
        <dbReference type="Rhea" id="RHEA-COMP:10087"/>
        <dbReference type="ChEBI" id="CHEBI:65314"/>
        <dbReference type="ChEBI" id="CHEBI:65315"/>
        <dbReference type="EC" id="5.4.99.12"/>
    </reaction>
</comment>
<dbReference type="STRING" id="49186.SAMN05421647_10243"/>
<dbReference type="eggNOG" id="COG0101">
    <property type="taxonomic scope" value="Bacteria"/>
</dbReference>
<organism evidence="9 10">
    <name type="scientific">Marinobacterium stanieri</name>
    <dbReference type="NCBI Taxonomy" id="49186"/>
    <lineage>
        <taxon>Bacteria</taxon>
        <taxon>Pseudomonadati</taxon>
        <taxon>Pseudomonadota</taxon>
        <taxon>Gammaproteobacteria</taxon>
        <taxon>Oceanospirillales</taxon>
        <taxon>Oceanospirillaceae</taxon>
        <taxon>Marinobacterium</taxon>
    </lineage>
</organism>
<dbReference type="InterPro" id="IPR001406">
    <property type="entry name" value="PsdUridine_synth_TruA"/>
</dbReference>
<dbReference type="AlphaFoldDB" id="A0A1N6PUE0"/>
<feature type="domain" description="Pseudouridine synthase I TruA alpha/beta" evidence="8">
    <location>
        <begin position="21"/>
        <end position="119"/>
    </location>
</feature>
<dbReference type="EC" id="5.4.99.12" evidence="4"/>
<evidence type="ECO:0000256" key="1">
    <source>
        <dbReference type="ARBA" id="ARBA00009375"/>
    </source>
</evidence>
<reference evidence="9 10" key="1">
    <citation type="submission" date="2017-01" db="EMBL/GenBank/DDBJ databases">
        <authorList>
            <person name="Mah S.A."/>
            <person name="Swanson W.J."/>
            <person name="Moy G.W."/>
            <person name="Vacquier V.D."/>
        </authorList>
    </citation>
    <scope>NUCLEOTIDE SEQUENCE [LARGE SCALE GENOMIC DNA]</scope>
    <source>
        <strain evidence="9 10">DSM 7027</strain>
    </source>
</reference>
<sequence length="280" mass="31231">MTQENTTDGAISIAPFRYALAIEYVGAAYRGWQLQAFDKVPTIQAEVERALSVIANHPVQVVCAGRTDAGVNASHQVVHFDAWVERPERAWVLGTNVHLPDDISVKWATEVPGCFHARFSAKERRYRYLIYTSPSRPAILAGGVTWTHRHLDVELMQEAAAHLLGEHDFTSYRAVGCQAKSPVREIRRLDVYRTGQLVVIDVSANAFLHHMIRNIAGVLMSVGAGERPTEWAREVLEARDRRQGGVTAPPDGLYFVDVRYPELFNLPQAPLGPHFLPSSD</sequence>
<dbReference type="InterPro" id="IPR020097">
    <property type="entry name" value="PsdUridine_synth_TruA_a/b_dom"/>
</dbReference>
<dbReference type="InterPro" id="IPR020095">
    <property type="entry name" value="PsdUridine_synth_TruA_C"/>
</dbReference>
<protein>
    <recommendedName>
        <fullName evidence="4">tRNA pseudouridine synthase A</fullName>
        <ecNumber evidence="4">5.4.99.12</ecNumber>
    </recommendedName>
    <alternativeName>
        <fullName evidence="4">tRNA pseudouridine(38-40) synthase</fullName>
    </alternativeName>
    <alternativeName>
        <fullName evidence="4">tRNA pseudouridylate synthase I</fullName>
    </alternativeName>
    <alternativeName>
        <fullName evidence="4">tRNA-uridine isomerase I</fullName>
    </alternativeName>
</protein>
<accession>A0A1N6PUE0</accession>
<dbReference type="PIRSF" id="PIRSF001430">
    <property type="entry name" value="tRNA_psdUrid_synth"/>
    <property type="match status" value="1"/>
</dbReference>
<dbReference type="SUPFAM" id="SSF55120">
    <property type="entry name" value="Pseudouridine synthase"/>
    <property type="match status" value="1"/>
</dbReference>
<keyword evidence="2 4" id="KW-0819">tRNA processing</keyword>
<keyword evidence="3 4" id="KW-0413">Isomerase</keyword>
<dbReference type="EMBL" id="FTMN01000002">
    <property type="protein sequence ID" value="SIQ07933.1"/>
    <property type="molecule type" value="Genomic_DNA"/>
</dbReference>
<feature type="domain" description="Pseudouridine synthase I TruA alpha/beta" evidence="8">
    <location>
        <begin position="159"/>
        <end position="261"/>
    </location>
</feature>
<dbReference type="GO" id="GO:0003723">
    <property type="term" value="F:RNA binding"/>
    <property type="evidence" value="ECO:0007669"/>
    <property type="project" value="InterPro"/>
</dbReference>
<feature type="active site" description="Nucleophile" evidence="4 5">
    <location>
        <position position="68"/>
    </location>
</feature>
<dbReference type="GO" id="GO:0031119">
    <property type="term" value="P:tRNA pseudouridine synthesis"/>
    <property type="evidence" value="ECO:0007669"/>
    <property type="project" value="UniProtKB-UniRule"/>
</dbReference>
<feature type="binding site" evidence="4 6">
    <location>
        <position position="126"/>
    </location>
    <ligand>
        <name>substrate</name>
    </ligand>
</feature>
<dbReference type="Gene3D" id="3.30.70.660">
    <property type="entry name" value="Pseudouridine synthase I, catalytic domain, C-terminal subdomain"/>
    <property type="match status" value="1"/>
</dbReference>
<proteinExistence type="inferred from homology"/>
<dbReference type="InterPro" id="IPR020094">
    <property type="entry name" value="TruA/RsuA/RluB/E/F_N"/>
</dbReference>
<evidence type="ECO:0000313" key="9">
    <source>
        <dbReference type="EMBL" id="SIQ07933.1"/>
    </source>
</evidence>
<evidence type="ECO:0000313" key="10">
    <source>
        <dbReference type="Proteomes" id="UP000186895"/>
    </source>
</evidence>
<keyword evidence="10" id="KW-1185">Reference proteome</keyword>
<dbReference type="HAMAP" id="MF_00171">
    <property type="entry name" value="TruA"/>
    <property type="match status" value="1"/>
</dbReference>
<evidence type="ECO:0000256" key="2">
    <source>
        <dbReference type="ARBA" id="ARBA00022694"/>
    </source>
</evidence>
<dbReference type="NCBIfam" id="TIGR00071">
    <property type="entry name" value="hisT_truA"/>
    <property type="match status" value="1"/>
</dbReference>
<gene>
    <name evidence="4" type="primary">truA</name>
    <name evidence="9" type="ORF">SAMN05421647_10243</name>
</gene>
<dbReference type="GO" id="GO:0160147">
    <property type="term" value="F:tRNA pseudouridine(38-40) synthase activity"/>
    <property type="evidence" value="ECO:0007669"/>
    <property type="project" value="UniProtKB-EC"/>
</dbReference>
<dbReference type="InterPro" id="IPR020103">
    <property type="entry name" value="PsdUridine_synth_cat_dom_sf"/>
</dbReference>
<evidence type="ECO:0000256" key="5">
    <source>
        <dbReference type="PIRSR" id="PIRSR001430-1"/>
    </source>
</evidence>
<name>A0A1N6PUE0_9GAMM</name>
<dbReference type="RefSeq" id="WP_010322951.1">
    <property type="nucleotide sequence ID" value="NZ_FTMN01000002.1"/>
</dbReference>
<dbReference type="PANTHER" id="PTHR11142">
    <property type="entry name" value="PSEUDOURIDYLATE SYNTHASE"/>
    <property type="match status" value="1"/>
</dbReference>
<comment type="caution">
    <text evidence="4">Lacks conserved residue(s) required for the propagation of feature annotation.</text>
</comment>
<dbReference type="PANTHER" id="PTHR11142:SF0">
    <property type="entry name" value="TRNA PSEUDOURIDINE SYNTHASE-LIKE 1"/>
    <property type="match status" value="1"/>
</dbReference>